<evidence type="ECO:0000256" key="2">
    <source>
        <dbReference type="ARBA" id="ARBA00007998"/>
    </source>
</evidence>
<dbReference type="NCBIfam" id="TIGR00912">
    <property type="entry name" value="2A0309"/>
    <property type="match status" value="1"/>
</dbReference>
<organism evidence="9 10">
    <name type="scientific">Paenibacillus elgii</name>
    <dbReference type="NCBI Taxonomy" id="189691"/>
    <lineage>
        <taxon>Bacteria</taxon>
        <taxon>Bacillati</taxon>
        <taxon>Bacillota</taxon>
        <taxon>Bacilli</taxon>
        <taxon>Bacillales</taxon>
        <taxon>Paenibacillaceae</taxon>
        <taxon>Paenibacillus</taxon>
    </lineage>
</organism>
<evidence type="ECO:0000256" key="5">
    <source>
        <dbReference type="ARBA" id="ARBA00022692"/>
    </source>
</evidence>
<dbReference type="Pfam" id="PF03845">
    <property type="entry name" value="Spore_permease"/>
    <property type="match status" value="1"/>
</dbReference>
<evidence type="ECO:0000256" key="8">
    <source>
        <dbReference type="SAM" id="Phobius"/>
    </source>
</evidence>
<evidence type="ECO:0000256" key="7">
    <source>
        <dbReference type="ARBA" id="ARBA00023136"/>
    </source>
</evidence>
<feature type="transmembrane region" description="Helical" evidence="8">
    <location>
        <begin position="210"/>
        <end position="232"/>
    </location>
</feature>
<keyword evidence="5 8" id="KW-0812">Transmembrane</keyword>
<feature type="transmembrane region" description="Helical" evidence="8">
    <location>
        <begin position="12"/>
        <end position="32"/>
    </location>
</feature>
<dbReference type="RefSeq" id="WP_108533063.1">
    <property type="nucleotide sequence ID" value="NZ_PYHP01000058.1"/>
</dbReference>
<keyword evidence="7 8" id="KW-0472">Membrane</keyword>
<accession>A0A2T6FZA6</accession>
<dbReference type="Proteomes" id="UP000244184">
    <property type="component" value="Unassembled WGS sequence"/>
</dbReference>
<evidence type="ECO:0000313" key="9">
    <source>
        <dbReference type="EMBL" id="PUA37246.1"/>
    </source>
</evidence>
<protein>
    <submittedName>
        <fullName evidence="9">Spore gernimation protein</fullName>
    </submittedName>
</protein>
<keyword evidence="6 8" id="KW-1133">Transmembrane helix</keyword>
<dbReference type="InterPro" id="IPR004761">
    <property type="entry name" value="Spore_GerAB"/>
</dbReference>
<evidence type="ECO:0000256" key="3">
    <source>
        <dbReference type="ARBA" id="ARBA00022448"/>
    </source>
</evidence>
<reference evidence="9 10" key="1">
    <citation type="submission" date="2018-03" db="EMBL/GenBank/DDBJ databases">
        <title>Genome sequence of Paenibacillus elgii strain AC13 an antimicrobial compound producing bacteria.</title>
        <authorList>
            <person name="Kurokawa A.S."/>
            <person name="Araujo J.F."/>
            <person name="Costa R.A."/>
            <person name="Ortega D.B."/>
            <person name="Pires A.S."/>
            <person name="Pappas G.J.Jr."/>
            <person name="Franco O.L."/>
            <person name="Barreto C."/>
            <person name="Magalhaes B.S."/>
            <person name="Kruger R.H."/>
        </authorList>
    </citation>
    <scope>NUCLEOTIDE SEQUENCE [LARGE SCALE GENOMIC DNA]</scope>
    <source>
        <strain evidence="9 10">AC13</strain>
    </source>
</reference>
<feature type="transmembrane region" description="Helical" evidence="8">
    <location>
        <begin position="298"/>
        <end position="316"/>
    </location>
</feature>
<dbReference type="PANTHER" id="PTHR34975:SF2">
    <property type="entry name" value="SPORE GERMINATION PROTEIN A2"/>
    <property type="match status" value="1"/>
</dbReference>
<comment type="similarity">
    <text evidence="2">Belongs to the amino acid-polyamine-organocation (APC) superfamily. Spore germination protein (SGP) (TC 2.A.3.9) family.</text>
</comment>
<evidence type="ECO:0000256" key="1">
    <source>
        <dbReference type="ARBA" id="ARBA00004141"/>
    </source>
</evidence>
<dbReference type="EMBL" id="PYHP01000058">
    <property type="protein sequence ID" value="PUA37246.1"/>
    <property type="molecule type" value="Genomic_DNA"/>
</dbReference>
<comment type="caution">
    <text evidence="9">The sequence shown here is derived from an EMBL/GenBank/DDBJ whole genome shotgun (WGS) entry which is preliminary data.</text>
</comment>
<evidence type="ECO:0000256" key="4">
    <source>
        <dbReference type="ARBA" id="ARBA00022544"/>
    </source>
</evidence>
<keyword evidence="4" id="KW-0309">Germination</keyword>
<dbReference type="PANTHER" id="PTHR34975">
    <property type="entry name" value="SPORE GERMINATION PROTEIN A2"/>
    <property type="match status" value="1"/>
</dbReference>
<feature type="transmembrane region" description="Helical" evidence="8">
    <location>
        <begin position="176"/>
        <end position="198"/>
    </location>
</feature>
<name>A0A2T6FZA6_9BACL</name>
<sequence>MPTISLLQASMILMLSTGLMNHVIIIPVMLEVSGRDAWISVLFATVLYMVWLALIYCIVRRTGNKHIAEWIRIRFGKFWAVLFAAVFAAYLVYMGAITTVDTIKWSRIYLPLMPGLSLTVLLVGICFYNAYKGLRSIAMTAALLLPIVVILGFFVMSSNIPHKNYGLLRPFFENGYGPALRGIPYIGAGLTELFVLVLMRHRIRKTLKYIHLLALGIILVGLTMGPLIGAIVEFGPVRAGLLRYPAFEEWRLVNLGKYIEHLDFLSVYQWLSGAYIRISLAMYLIADMVSLLWKQKSLPWLIVCSGVFIIAPYFPVTGLRFLGTLQTTLPYISGAVLALSFTLAGMTLLPRRQKGNGP</sequence>
<dbReference type="GO" id="GO:0009847">
    <property type="term" value="P:spore germination"/>
    <property type="evidence" value="ECO:0007669"/>
    <property type="project" value="InterPro"/>
</dbReference>
<feature type="transmembrane region" description="Helical" evidence="8">
    <location>
        <begin position="78"/>
        <end position="96"/>
    </location>
</feature>
<dbReference type="GO" id="GO:0016020">
    <property type="term" value="C:membrane"/>
    <property type="evidence" value="ECO:0007669"/>
    <property type="project" value="UniProtKB-SubCell"/>
</dbReference>
<feature type="transmembrane region" description="Helical" evidence="8">
    <location>
        <begin position="108"/>
        <end position="130"/>
    </location>
</feature>
<keyword evidence="3" id="KW-0813">Transport</keyword>
<feature type="transmembrane region" description="Helical" evidence="8">
    <location>
        <begin position="267"/>
        <end position="286"/>
    </location>
</feature>
<gene>
    <name evidence="9" type="ORF">C8Z91_21140</name>
</gene>
<feature type="transmembrane region" description="Helical" evidence="8">
    <location>
        <begin position="328"/>
        <end position="349"/>
    </location>
</feature>
<dbReference type="AlphaFoldDB" id="A0A2T6FZA6"/>
<evidence type="ECO:0000313" key="10">
    <source>
        <dbReference type="Proteomes" id="UP000244184"/>
    </source>
</evidence>
<feature type="transmembrane region" description="Helical" evidence="8">
    <location>
        <begin position="137"/>
        <end position="156"/>
    </location>
</feature>
<comment type="subcellular location">
    <subcellularLocation>
        <location evidence="1">Membrane</location>
        <topology evidence="1">Multi-pass membrane protein</topology>
    </subcellularLocation>
</comment>
<evidence type="ECO:0000256" key="6">
    <source>
        <dbReference type="ARBA" id="ARBA00022989"/>
    </source>
</evidence>
<proteinExistence type="inferred from homology"/>
<feature type="transmembrane region" description="Helical" evidence="8">
    <location>
        <begin position="38"/>
        <end position="58"/>
    </location>
</feature>